<gene>
    <name evidence="5" type="ORF">SKP52_17795</name>
</gene>
<reference evidence="5 6" key="1">
    <citation type="journal article" date="2015" name="Int. J. Syst. Evol. Microbiol.">
        <title>Description of Sphingopyxis fribergensis sp. nov. - a soil bacterium with the ability to degrade styrene and phenylacetic acid.</title>
        <authorList>
            <person name="Oelschlagel M."/>
            <person name="Ruckert C."/>
            <person name="Kalinowski J."/>
            <person name="Schmidt G."/>
            <person name="Schlomann M."/>
            <person name="Tischler D."/>
        </authorList>
    </citation>
    <scope>NUCLEOTIDE SEQUENCE [LARGE SCALE GENOMIC DNA]</scope>
    <source>
        <strain evidence="5 6">Kp5.2</strain>
    </source>
</reference>
<dbReference type="GO" id="GO:0003677">
    <property type="term" value="F:DNA binding"/>
    <property type="evidence" value="ECO:0007669"/>
    <property type="project" value="UniProtKB-KW"/>
</dbReference>
<keyword evidence="3" id="KW-0804">Transcription</keyword>
<dbReference type="PANTHER" id="PTHR24567">
    <property type="entry name" value="CRP FAMILY TRANSCRIPTIONAL REGULATORY PROTEIN"/>
    <property type="match status" value="1"/>
</dbReference>
<organism evidence="5 6">
    <name type="scientific">Sphingopyxis fribergensis</name>
    <dbReference type="NCBI Taxonomy" id="1515612"/>
    <lineage>
        <taxon>Bacteria</taxon>
        <taxon>Pseudomonadati</taxon>
        <taxon>Pseudomonadota</taxon>
        <taxon>Alphaproteobacteria</taxon>
        <taxon>Sphingomonadales</taxon>
        <taxon>Sphingomonadaceae</taxon>
        <taxon>Sphingopyxis</taxon>
    </lineage>
</organism>
<evidence type="ECO:0000256" key="1">
    <source>
        <dbReference type="ARBA" id="ARBA00023015"/>
    </source>
</evidence>
<dbReference type="PANTHER" id="PTHR24567:SF68">
    <property type="entry name" value="DNA-BINDING TRANSCRIPTIONAL DUAL REGULATOR CRP"/>
    <property type="match status" value="1"/>
</dbReference>
<dbReference type="GO" id="GO:0003700">
    <property type="term" value="F:DNA-binding transcription factor activity"/>
    <property type="evidence" value="ECO:0007669"/>
    <property type="project" value="TreeGrafter"/>
</dbReference>
<dbReference type="InterPro" id="IPR014710">
    <property type="entry name" value="RmlC-like_jellyroll"/>
</dbReference>
<proteinExistence type="predicted"/>
<evidence type="ECO:0000313" key="5">
    <source>
        <dbReference type="EMBL" id="AJA10429.1"/>
    </source>
</evidence>
<dbReference type="OrthoDB" id="6155297at2"/>
<feature type="domain" description="HTH crp-type" evidence="4">
    <location>
        <begin position="150"/>
        <end position="224"/>
    </location>
</feature>
<evidence type="ECO:0000256" key="3">
    <source>
        <dbReference type="ARBA" id="ARBA00023163"/>
    </source>
</evidence>
<dbReference type="RefSeq" id="WP_052208486.1">
    <property type="nucleotide sequence ID" value="NZ_CP009122.1"/>
</dbReference>
<dbReference type="InterPro" id="IPR018490">
    <property type="entry name" value="cNMP-bd_dom_sf"/>
</dbReference>
<dbReference type="KEGG" id="sphk:SKP52_17795"/>
<keyword evidence="6" id="KW-1185">Reference proteome</keyword>
<accession>A0A0A7PKB8</accession>
<evidence type="ECO:0000313" key="6">
    <source>
        <dbReference type="Proteomes" id="UP000030907"/>
    </source>
</evidence>
<protein>
    <submittedName>
        <fullName evidence="5">cAMP-binding protein</fullName>
    </submittedName>
</protein>
<dbReference type="STRING" id="1515612.SKP52_17795"/>
<dbReference type="Gene3D" id="1.10.10.10">
    <property type="entry name" value="Winged helix-like DNA-binding domain superfamily/Winged helix DNA-binding domain"/>
    <property type="match status" value="1"/>
</dbReference>
<dbReference type="AlphaFoldDB" id="A0A0A7PKB8"/>
<name>A0A0A7PKB8_9SPHN</name>
<dbReference type="SUPFAM" id="SSF51206">
    <property type="entry name" value="cAMP-binding domain-like"/>
    <property type="match status" value="1"/>
</dbReference>
<dbReference type="InterPro" id="IPR000595">
    <property type="entry name" value="cNMP-bd_dom"/>
</dbReference>
<evidence type="ECO:0000259" key="4">
    <source>
        <dbReference type="PROSITE" id="PS51063"/>
    </source>
</evidence>
<dbReference type="GO" id="GO:0005829">
    <property type="term" value="C:cytosol"/>
    <property type="evidence" value="ECO:0007669"/>
    <property type="project" value="TreeGrafter"/>
</dbReference>
<dbReference type="Proteomes" id="UP000030907">
    <property type="component" value="Chromosome"/>
</dbReference>
<dbReference type="EMBL" id="CP009122">
    <property type="protein sequence ID" value="AJA10429.1"/>
    <property type="molecule type" value="Genomic_DNA"/>
</dbReference>
<dbReference type="Pfam" id="PF00027">
    <property type="entry name" value="cNMP_binding"/>
    <property type="match status" value="1"/>
</dbReference>
<keyword evidence="1" id="KW-0805">Transcription regulation</keyword>
<dbReference type="HOGENOM" id="CLU_075053_0_0_5"/>
<dbReference type="InterPro" id="IPR012318">
    <property type="entry name" value="HTH_CRP"/>
</dbReference>
<dbReference type="SMART" id="SM00419">
    <property type="entry name" value="HTH_CRP"/>
    <property type="match status" value="1"/>
</dbReference>
<dbReference type="PROSITE" id="PS51063">
    <property type="entry name" value="HTH_CRP_2"/>
    <property type="match status" value="1"/>
</dbReference>
<dbReference type="Gene3D" id="2.60.120.10">
    <property type="entry name" value="Jelly Rolls"/>
    <property type="match status" value="1"/>
</dbReference>
<dbReference type="InterPro" id="IPR036390">
    <property type="entry name" value="WH_DNA-bd_sf"/>
</dbReference>
<dbReference type="CDD" id="cd00038">
    <property type="entry name" value="CAP_ED"/>
    <property type="match status" value="1"/>
</dbReference>
<sequence length="250" mass="28207">MSPPPIFTLAAEKLKRLERLSQDDVDAFLALPHRLKWLDPGGYIVREDDRIEHCCVLLDGIAIRHKVTNGGNRQIVSIQIPGDFVDLQNSLLDVADHSVQTLTKAQVALIPVSAIETLIAQRPAVGRALWRDTLIDAAMFREWIVNIGRRDASSRIAHLLCELALRLDLAGMAKDHCYKMPLTQEQLADAVGLTPIHVNRTLRDLERQQLIKREKRTICIVDWPALAELGDFNDRYLHPNLTRDPVDVQA</sequence>
<dbReference type="InterPro" id="IPR050397">
    <property type="entry name" value="Env_Response_Regulators"/>
</dbReference>
<dbReference type="SUPFAM" id="SSF46785">
    <property type="entry name" value="Winged helix' DNA-binding domain"/>
    <property type="match status" value="1"/>
</dbReference>
<evidence type="ECO:0000256" key="2">
    <source>
        <dbReference type="ARBA" id="ARBA00023125"/>
    </source>
</evidence>
<dbReference type="InterPro" id="IPR036388">
    <property type="entry name" value="WH-like_DNA-bd_sf"/>
</dbReference>
<dbReference type="Pfam" id="PF13545">
    <property type="entry name" value="HTH_Crp_2"/>
    <property type="match status" value="1"/>
</dbReference>
<keyword evidence="2" id="KW-0238">DNA-binding</keyword>